<gene>
    <name evidence="1" type="ORF">LMANV2_330065</name>
</gene>
<dbReference type="EMBL" id="OEJX01000027">
    <property type="protein sequence ID" value="SOR61713.1"/>
    <property type="molecule type" value="Genomic_DNA"/>
</dbReference>
<protein>
    <submittedName>
        <fullName evidence="1">Uncharacterized protein</fullName>
    </submittedName>
</protein>
<sequence length="42" mass="4714">MSGVILMRIGLLDINNGIYTSCSILSLEIFPKTVQCKNYCNF</sequence>
<accession>A0AAQ1P0Q4</accession>
<dbReference type="Proteomes" id="UP000234460">
    <property type="component" value="Chromosome LMANV2"/>
</dbReference>
<dbReference type="AlphaFoldDB" id="A0AAQ1P0Q4"/>
<name>A0AAQ1P0Q4_LEPIR</name>
<evidence type="ECO:0000313" key="1">
    <source>
        <dbReference type="EMBL" id="SOR61713.1"/>
    </source>
</evidence>
<comment type="caution">
    <text evidence="1">The sequence shown here is derived from an EMBL/GenBank/DDBJ whole genome shotgun (WGS) entry which is preliminary data.</text>
</comment>
<organism evidence="1 2">
    <name type="scientific">Leptospira interrogans serovar Manilae</name>
    <dbReference type="NCBI Taxonomy" id="214675"/>
    <lineage>
        <taxon>Bacteria</taxon>
        <taxon>Pseudomonadati</taxon>
        <taxon>Spirochaetota</taxon>
        <taxon>Spirochaetia</taxon>
        <taxon>Leptospirales</taxon>
        <taxon>Leptospiraceae</taxon>
        <taxon>Leptospira</taxon>
    </lineage>
</organism>
<reference evidence="1 2" key="1">
    <citation type="submission" date="2017-11" db="EMBL/GenBank/DDBJ databases">
        <authorList>
            <person name="Lechat P."/>
        </authorList>
    </citation>
    <scope>NUCLEOTIDE SEQUENCE [LARGE SCALE GENOMIC DNA]</scope>
    <source>
        <strain evidence="1">L495</strain>
    </source>
</reference>
<evidence type="ECO:0000313" key="2">
    <source>
        <dbReference type="Proteomes" id="UP000234460"/>
    </source>
</evidence>
<proteinExistence type="predicted"/>